<evidence type="ECO:0000259" key="4">
    <source>
        <dbReference type="PROSITE" id="PS51898"/>
    </source>
</evidence>
<evidence type="ECO:0000313" key="6">
    <source>
        <dbReference type="Proteomes" id="UP000028705"/>
    </source>
</evidence>
<dbReference type="OrthoDB" id="9806835at2"/>
<dbReference type="EMBL" id="JPRH01000008">
    <property type="protein sequence ID" value="KFF11070.1"/>
    <property type="molecule type" value="Genomic_DNA"/>
</dbReference>
<dbReference type="InterPro" id="IPR050090">
    <property type="entry name" value="Tyrosine_recombinase_XerCD"/>
</dbReference>
<feature type="domain" description="Tyr recombinase" evidence="4">
    <location>
        <begin position="204"/>
        <end position="380"/>
    </location>
</feature>
<dbReference type="PROSITE" id="PS51898">
    <property type="entry name" value="TYR_RECOMBINASE"/>
    <property type="match status" value="1"/>
</dbReference>
<organism evidence="5 6">
    <name type="scientific">Chryseobacterium soli</name>
    <dbReference type="NCBI Taxonomy" id="445961"/>
    <lineage>
        <taxon>Bacteria</taxon>
        <taxon>Pseudomonadati</taxon>
        <taxon>Bacteroidota</taxon>
        <taxon>Flavobacteriia</taxon>
        <taxon>Flavobacteriales</taxon>
        <taxon>Weeksellaceae</taxon>
        <taxon>Chryseobacterium group</taxon>
        <taxon>Chryseobacterium</taxon>
    </lineage>
</organism>
<dbReference type="PANTHER" id="PTHR30349:SF64">
    <property type="entry name" value="PROPHAGE INTEGRASE INTD-RELATED"/>
    <property type="match status" value="1"/>
</dbReference>
<dbReference type="RefSeq" id="WP_034713943.1">
    <property type="nucleotide sequence ID" value="NZ_JPRH01000008.1"/>
</dbReference>
<evidence type="ECO:0000313" key="5">
    <source>
        <dbReference type="EMBL" id="KFF11070.1"/>
    </source>
</evidence>
<dbReference type="GO" id="GO:0003677">
    <property type="term" value="F:DNA binding"/>
    <property type="evidence" value="ECO:0007669"/>
    <property type="project" value="UniProtKB-KW"/>
</dbReference>
<dbReference type="CDD" id="cd01185">
    <property type="entry name" value="INTN1_C_like"/>
    <property type="match status" value="1"/>
</dbReference>
<reference evidence="5 6" key="1">
    <citation type="submission" date="2014-07" db="EMBL/GenBank/DDBJ databases">
        <title>Genome of Chryseobacterium soli DSM 19298.</title>
        <authorList>
            <person name="Stropko S.J."/>
            <person name="Pipes S.E."/>
            <person name="Newman J."/>
        </authorList>
    </citation>
    <scope>NUCLEOTIDE SEQUENCE [LARGE SCALE GENOMIC DNA]</scope>
    <source>
        <strain evidence="5 6">DSM 19298</strain>
    </source>
</reference>
<comment type="caution">
    <text evidence="5">The sequence shown here is derived from an EMBL/GenBank/DDBJ whole genome shotgun (WGS) entry which is preliminary data.</text>
</comment>
<dbReference type="PANTHER" id="PTHR30349">
    <property type="entry name" value="PHAGE INTEGRASE-RELATED"/>
    <property type="match status" value="1"/>
</dbReference>
<dbReference type="STRING" id="445961.IW15_18105"/>
<keyword evidence="3" id="KW-0233">DNA recombination</keyword>
<sequence>MKIYLMKRNGQLSKKNAEKGKPKMNSLFLMYHDTDRKIRNYEFLQLYLYDKPKNETEKLHNKETSSLGEAIKAKRVLDMQSRRHGFVSSTKGKIGFLKYFKTLVDKRFEVSGTHGNWNSAYKHLQKFCKNKDISIENIDDLFLESFKDYLLNQKVSKHSSDKLAQNTALSYFNKVKTALKEAYQSKMIKENPVVGVKGIKEKETNRQYLILDELQKLAKTECYYPIMKDAFLFSALTGLRFSDIKNLTWKNLSYDAENGWMLKYTQKKTKGAEHLPIAEQAVKILEITPETLRTKDVKENVFANLKYSAYQNKKLHKWVEDAGIDKHITFHSARHSFATLQLTMDTDIYTVSKLLGHRHLKTTEIYAKVIDKKKINAVSKMPELYI</sequence>
<keyword evidence="6" id="KW-1185">Reference proteome</keyword>
<accession>A0A086A306</accession>
<comment type="similarity">
    <text evidence="1">Belongs to the 'phage' integrase family.</text>
</comment>
<dbReference type="AlphaFoldDB" id="A0A086A306"/>
<dbReference type="InterPro" id="IPR025269">
    <property type="entry name" value="SAM-like_dom"/>
</dbReference>
<protein>
    <submittedName>
        <fullName evidence="5">Transposase</fullName>
    </submittedName>
</protein>
<dbReference type="GO" id="GO:0015074">
    <property type="term" value="P:DNA integration"/>
    <property type="evidence" value="ECO:0007669"/>
    <property type="project" value="InterPro"/>
</dbReference>
<dbReference type="Pfam" id="PF00589">
    <property type="entry name" value="Phage_integrase"/>
    <property type="match status" value="1"/>
</dbReference>
<dbReference type="InterPro" id="IPR011010">
    <property type="entry name" value="DNA_brk_join_enz"/>
</dbReference>
<dbReference type="Pfam" id="PF13102">
    <property type="entry name" value="Phage_int_SAM_5"/>
    <property type="match status" value="1"/>
</dbReference>
<gene>
    <name evidence="5" type="ORF">IW15_18105</name>
</gene>
<dbReference type="InterPro" id="IPR010998">
    <property type="entry name" value="Integrase_recombinase_N"/>
</dbReference>
<evidence type="ECO:0000256" key="2">
    <source>
        <dbReference type="ARBA" id="ARBA00023125"/>
    </source>
</evidence>
<dbReference type="SUPFAM" id="SSF56349">
    <property type="entry name" value="DNA breaking-rejoining enzymes"/>
    <property type="match status" value="1"/>
</dbReference>
<dbReference type="GO" id="GO:0006310">
    <property type="term" value="P:DNA recombination"/>
    <property type="evidence" value="ECO:0007669"/>
    <property type="project" value="UniProtKB-KW"/>
</dbReference>
<dbReference type="Gene3D" id="1.10.150.130">
    <property type="match status" value="1"/>
</dbReference>
<dbReference type="Proteomes" id="UP000028705">
    <property type="component" value="Unassembled WGS sequence"/>
</dbReference>
<dbReference type="eggNOG" id="COG0582">
    <property type="taxonomic scope" value="Bacteria"/>
</dbReference>
<name>A0A086A306_9FLAO</name>
<evidence type="ECO:0000256" key="1">
    <source>
        <dbReference type="ARBA" id="ARBA00008857"/>
    </source>
</evidence>
<proteinExistence type="inferred from homology"/>
<dbReference type="Gene3D" id="1.10.443.10">
    <property type="entry name" value="Intergrase catalytic core"/>
    <property type="match status" value="1"/>
</dbReference>
<evidence type="ECO:0000256" key="3">
    <source>
        <dbReference type="ARBA" id="ARBA00023172"/>
    </source>
</evidence>
<dbReference type="InterPro" id="IPR002104">
    <property type="entry name" value="Integrase_catalytic"/>
</dbReference>
<dbReference type="InterPro" id="IPR013762">
    <property type="entry name" value="Integrase-like_cat_sf"/>
</dbReference>
<keyword evidence="2" id="KW-0238">DNA-binding</keyword>